<feature type="transmembrane region" description="Helical" evidence="2">
    <location>
        <begin position="201"/>
        <end position="220"/>
    </location>
</feature>
<dbReference type="Proteomes" id="UP000077115">
    <property type="component" value="Unassembled WGS sequence"/>
</dbReference>
<dbReference type="OrthoDB" id="294541at2759"/>
<dbReference type="eggNOG" id="ENOG502QSDW">
    <property type="taxonomic scope" value="Eukaryota"/>
</dbReference>
<feature type="transmembrane region" description="Helical" evidence="2">
    <location>
        <begin position="360"/>
        <end position="380"/>
    </location>
</feature>
<feature type="region of interest" description="Disordered" evidence="1">
    <location>
        <begin position="495"/>
        <end position="520"/>
    </location>
</feature>
<dbReference type="PANTHER" id="PTHR16189:SF3">
    <property type="entry name" value="AMINO ACID TRANSPORTER TRANSMEMBRANE DOMAIN-CONTAINING PROTEIN"/>
    <property type="match status" value="1"/>
</dbReference>
<name>A0A177WRJ2_BATDL</name>
<sequence>MFKVFDRLHQRKPMAGSTIQKLLTTKTVGFLGGFCLLFNQMTGPAIPFTSANFQDPGWLFTTIMYLVFSVVSGFSVLFLVEAIKVIPGNSNFQGDVEYGTIINFYFGKNLHFVAQLVLYGALQSNAIQCIVLTAQATDNLLISLFGSTCGLSFSNGWMCVTQQSIYVPSPFESNLMVFTFGLLVVILFCLPLSFTDMDNNIMFNILMAMLSIALGTSWIYSSFVTGLDTRRVPAVTGLTLKYGQVVGTVLLNLGATTVVPTWINLKHRDVSVQNLVWIAIGASTAYYICIGVLCGLGFPLDESGNLLHSLLLVGKPELVATISIGVFAYVMLLPSVPVSFMVSRDNLVQNEVMSKQSASFLSFVLPWILLIPLQTGVVIYDFQTWMSLFFTATANFVIPFLMYFKCVEFRRNYNKKRILTLNQVKILRAIHKISDKINQYMDKRASRLTGTSSQTMPEIQINNVPICAPIPDTLSAMNSATSSFLLCPGSKHSDLSTVSKPGPSEKLSDIPAPSVDEPSRPLTPCPLGAISDRDSHTYSLAISHGKHSDDISQTSRDAQVVLRHEFAVDGTPFVDPADLGLPVSFFQDDIPDPISPEELHTHSALHYDPHVDHLHTPRGLSQMLFGERPRSPIGVGGLPSIHIIPESQSDIGEHIQLQTKNLNNEIKPVLEGDSGDKHMLPGTSGATLLGPFRSHSPDHLSVNVVSFRKSGDQKSRPHSEDSSCSFPHEREYIAPPFRVLPNWLHISERMLAQVLLACTGTICFANVVFYGYLQATGSQ</sequence>
<proteinExistence type="predicted"/>
<evidence type="ECO:0000313" key="4">
    <source>
        <dbReference type="Proteomes" id="UP000077115"/>
    </source>
</evidence>
<feature type="transmembrane region" description="Helical" evidence="2">
    <location>
        <begin position="57"/>
        <end position="80"/>
    </location>
</feature>
<feature type="transmembrane region" description="Helical" evidence="2">
    <location>
        <begin position="240"/>
        <end position="263"/>
    </location>
</feature>
<feature type="transmembrane region" description="Helical" evidence="2">
    <location>
        <begin position="386"/>
        <end position="407"/>
    </location>
</feature>
<evidence type="ECO:0000256" key="2">
    <source>
        <dbReference type="SAM" id="Phobius"/>
    </source>
</evidence>
<gene>
    <name evidence="3" type="ORF">BDEG_26122</name>
</gene>
<accession>A0A177WRJ2</accession>
<feature type="transmembrane region" description="Helical" evidence="2">
    <location>
        <begin position="318"/>
        <end position="340"/>
    </location>
</feature>
<evidence type="ECO:0000256" key="1">
    <source>
        <dbReference type="SAM" id="MobiDB-lite"/>
    </source>
</evidence>
<feature type="transmembrane region" description="Helical" evidence="2">
    <location>
        <begin position="175"/>
        <end position="194"/>
    </location>
</feature>
<protein>
    <recommendedName>
        <fullName evidence="5">Amino acid transporter transmembrane domain-containing protein</fullName>
    </recommendedName>
</protein>
<feature type="transmembrane region" description="Helical" evidence="2">
    <location>
        <begin position="275"/>
        <end position="298"/>
    </location>
</feature>
<dbReference type="VEuPathDB" id="FungiDB:BDEG_26122"/>
<dbReference type="PANTHER" id="PTHR16189">
    <property type="entry name" value="TRANSMEMBRANE PROTEIN 104-RELATED"/>
    <property type="match status" value="1"/>
</dbReference>
<dbReference type="STRING" id="403673.A0A177WRJ2"/>
<dbReference type="EMBL" id="DS022308">
    <property type="protein sequence ID" value="OAJ42703.1"/>
    <property type="molecule type" value="Genomic_DNA"/>
</dbReference>
<dbReference type="AlphaFoldDB" id="A0A177WRJ2"/>
<evidence type="ECO:0008006" key="5">
    <source>
        <dbReference type="Google" id="ProtNLM"/>
    </source>
</evidence>
<keyword evidence="2" id="KW-0472">Membrane</keyword>
<reference evidence="3 4" key="2">
    <citation type="submission" date="2016-05" db="EMBL/GenBank/DDBJ databases">
        <title>Lineage-specific infection strategies underlie the spectrum of fungal disease in amphibians.</title>
        <authorList>
            <person name="Cuomo C.A."/>
            <person name="Farrer R.A."/>
            <person name="James T."/>
            <person name="Longcore J."/>
            <person name="Birren B."/>
        </authorList>
    </citation>
    <scope>NUCLEOTIDE SEQUENCE [LARGE SCALE GENOMIC DNA]</scope>
    <source>
        <strain evidence="3 4">JEL423</strain>
    </source>
</reference>
<evidence type="ECO:0000313" key="3">
    <source>
        <dbReference type="EMBL" id="OAJ42703.1"/>
    </source>
</evidence>
<feature type="transmembrane region" description="Helical" evidence="2">
    <location>
        <begin position="754"/>
        <end position="773"/>
    </location>
</feature>
<reference evidence="3 4" key="1">
    <citation type="submission" date="2006-10" db="EMBL/GenBank/DDBJ databases">
        <title>The Genome Sequence of Batrachochytrium dendrobatidis JEL423.</title>
        <authorList>
            <consortium name="The Broad Institute Genome Sequencing Platform"/>
            <person name="Birren B."/>
            <person name="Lander E."/>
            <person name="Galagan J."/>
            <person name="Cuomo C."/>
            <person name="Devon K."/>
            <person name="Jaffe D."/>
            <person name="Butler J."/>
            <person name="Alvarez P."/>
            <person name="Gnerre S."/>
            <person name="Grabherr M."/>
            <person name="Kleber M."/>
            <person name="Mauceli E."/>
            <person name="Brockman W."/>
            <person name="Young S."/>
            <person name="LaButti K."/>
            <person name="Sykes S."/>
            <person name="DeCaprio D."/>
            <person name="Crawford M."/>
            <person name="Koehrsen M."/>
            <person name="Engels R."/>
            <person name="Montgomery P."/>
            <person name="Pearson M."/>
            <person name="Howarth C."/>
            <person name="Larson L."/>
            <person name="White J."/>
            <person name="O'Leary S."/>
            <person name="Kodira C."/>
            <person name="Zeng Q."/>
            <person name="Yandava C."/>
            <person name="Alvarado L."/>
            <person name="Longcore J."/>
            <person name="James T."/>
        </authorList>
    </citation>
    <scope>NUCLEOTIDE SEQUENCE [LARGE SCALE GENOMIC DNA]</scope>
    <source>
        <strain evidence="3 4">JEL423</strain>
    </source>
</reference>
<organism evidence="3 4">
    <name type="scientific">Batrachochytrium dendrobatidis (strain JEL423)</name>
    <dbReference type="NCBI Taxonomy" id="403673"/>
    <lineage>
        <taxon>Eukaryota</taxon>
        <taxon>Fungi</taxon>
        <taxon>Fungi incertae sedis</taxon>
        <taxon>Chytridiomycota</taxon>
        <taxon>Chytridiomycota incertae sedis</taxon>
        <taxon>Chytridiomycetes</taxon>
        <taxon>Rhizophydiales</taxon>
        <taxon>Rhizophydiales incertae sedis</taxon>
        <taxon>Batrachochytrium</taxon>
    </lineage>
</organism>
<keyword evidence="2" id="KW-1133">Transmembrane helix</keyword>
<keyword evidence="2" id="KW-0812">Transmembrane</keyword>